<keyword evidence="1" id="KW-0175">Coiled coil</keyword>
<evidence type="ECO:0000313" key="3">
    <source>
        <dbReference type="Proteomes" id="UP001168821"/>
    </source>
</evidence>
<dbReference type="EMBL" id="JALNTZ010000001">
    <property type="protein sequence ID" value="KAJ3665497.1"/>
    <property type="molecule type" value="Genomic_DNA"/>
</dbReference>
<dbReference type="Proteomes" id="UP001168821">
    <property type="component" value="Unassembled WGS sequence"/>
</dbReference>
<feature type="coiled-coil region" evidence="1">
    <location>
        <begin position="140"/>
        <end position="167"/>
    </location>
</feature>
<accession>A0AA38MS15</accession>
<reference evidence="2" key="1">
    <citation type="journal article" date="2023" name="G3 (Bethesda)">
        <title>Whole genome assemblies of Zophobas morio and Tenebrio molitor.</title>
        <authorList>
            <person name="Kaur S."/>
            <person name="Stinson S.A."/>
            <person name="diCenzo G.C."/>
        </authorList>
    </citation>
    <scope>NUCLEOTIDE SEQUENCE</scope>
    <source>
        <strain evidence="2">QUZm001</strain>
    </source>
</reference>
<evidence type="ECO:0000313" key="2">
    <source>
        <dbReference type="EMBL" id="KAJ3665497.1"/>
    </source>
</evidence>
<evidence type="ECO:0000256" key="1">
    <source>
        <dbReference type="SAM" id="Coils"/>
    </source>
</evidence>
<sequence length="198" mass="22145">MASFKTHRHDVGQKRTSGFFLDVETPQVAYHSFICKSCLFKNITTHILLLFTLTVIPHTPAQNFVPNAQYSHEIIFSNEDLLSQSDSDPEILPLATTSRVSSESDFLPAGNVFSRGPALDSVDLFTPNTVQQPAETPGQIENYRKALEEEAREAERAENAITTVFRDRIGGESNRQPKSYVSVKVGLGNKRYDYGYTV</sequence>
<name>A0AA38MS15_9CUCU</name>
<comment type="caution">
    <text evidence="2">The sequence shown here is derived from an EMBL/GenBank/DDBJ whole genome shotgun (WGS) entry which is preliminary data.</text>
</comment>
<gene>
    <name evidence="2" type="ORF">Zmor_000990</name>
</gene>
<organism evidence="2 3">
    <name type="scientific">Zophobas morio</name>
    <dbReference type="NCBI Taxonomy" id="2755281"/>
    <lineage>
        <taxon>Eukaryota</taxon>
        <taxon>Metazoa</taxon>
        <taxon>Ecdysozoa</taxon>
        <taxon>Arthropoda</taxon>
        <taxon>Hexapoda</taxon>
        <taxon>Insecta</taxon>
        <taxon>Pterygota</taxon>
        <taxon>Neoptera</taxon>
        <taxon>Endopterygota</taxon>
        <taxon>Coleoptera</taxon>
        <taxon>Polyphaga</taxon>
        <taxon>Cucujiformia</taxon>
        <taxon>Tenebrionidae</taxon>
        <taxon>Zophobas</taxon>
    </lineage>
</organism>
<protein>
    <submittedName>
        <fullName evidence="2">Uncharacterized protein</fullName>
    </submittedName>
</protein>
<proteinExistence type="predicted"/>
<keyword evidence="3" id="KW-1185">Reference proteome</keyword>
<dbReference type="AlphaFoldDB" id="A0AA38MS15"/>